<dbReference type="PANTHER" id="PTHR43598:SF1">
    <property type="entry name" value="FORMATE DEHYDROGENASE-O MAJOR SUBUNIT"/>
    <property type="match status" value="1"/>
</dbReference>
<dbReference type="InterPro" id="IPR048158">
    <property type="entry name" value="Formate_DH_Act"/>
</dbReference>
<dbReference type="InterPro" id="IPR006963">
    <property type="entry name" value="Mopterin_OxRdtase_4Fe-4S_dom"/>
</dbReference>
<dbReference type="Pfam" id="PF01568">
    <property type="entry name" value="Molydop_binding"/>
    <property type="match status" value="1"/>
</dbReference>
<dbReference type="EC" id="1.17.1.9" evidence="11"/>
<name>A0A380PC21_STRGR</name>
<protein>
    <submittedName>
        <fullName evidence="11">Formate dehydrogenase subunit alpha</fullName>
        <ecNumber evidence="11">1.17.1.9</ecNumber>
        <ecNumber evidence="11">1.7.99.4</ecNumber>
    </submittedName>
</protein>
<proteinExistence type="inferred from homology"/>
<organism evidence="11 12">
    <name type="scientific">Streptomyces griseus</name>
    <dbReference type="NCBI Taxonomy" id="1911"/>
    <lineage>
        <taxon>Bacteria</taxon>
        <taxon>Bacillati</taxon>
        <taxon>Actinomycetota</taxon>
        <taxon>Actinomycetes</taxon>
        <taxon>Kitasatosporales</taxon>
        <taxon>Streptomycetaceae</taxon>
        <taxon>Streptomyces</taxon>
    </lineage>
</organism>
<feature type="domain" description="4Fe-4S Mo/W bis-MGD-type" evidence="10">
    <location>
        <begin position="44"/>
        <end position="100"/>
    </location>
</feature>
<dbReference type="EC" id="1.7.99.4" evidence="11"/>
<gene>
    <name evidence="11" type="primary">fdnG</name>
    <name evidence="11" type="ORF">NCTC7807_05925</name>
</gene>
<dbReference type="Pfam" id="PF04879">
    <property type="entry name" value="Molybdop_Fe4S4"/>
    <property type="match status" value="1"/>
</dbReference>
<keyword evidence="6 11" id="KW-0560">Oxidoreductase</keyword>
<evidence type="ECO:0000256" key="6">
    <source>
        <dbReference type="ARBA" id="ARBA00023002"/>
    </source>
</evidence>
<accession>A0A380PC21</accession>
<evidence type="ECO:0000256" key="4">
    <source>
        <dbReference type="ARBA" id="ARBA00022485"/>
    </source>
</evidence>
<reference evidence="11 12" key="1">
    <citation type="submission" date="2018-06" db="EMBL/GenBank/DDBJ databases">
        <authorList>
            <consortium name="Pathogen Informatics"/>
            <person name="Doyle S."/>
        </authorList>
    </citation>
    <scope>NUCLEOTIDE SEQUENCE [LARGE SCALE GENOMIC DNA]</scope>
    <source>
        <strain evidence="11 12">NCTC7807</strain>
    </source>
</reference>
<evidence type="ECO:0000256" key="9">
    <source>
        <dbReference type="SAM" id="MobiDB-lite"/>
    </source>
</evidence>
<feature type="region of interest" description="Disordered" evidence="9">
    <location>
        <begin position="358"/>
        <end position="390"/>
    </location>
</feature>
<dbReference type="EMBL" id="UHID01000009">
    <property type="protein sequence ID" value="SUP62750.1"/>
    <property type="molecule type" value="Genomic_DNA"/>
</dbReference>
<dbReference type="AlphaFoldDB" id="A0A380PC21"/>
<sequence>MSPRRRLTDWPVLRQLRSGDPLGRGAAAMSAETRSLRPRTETADRMVKSVCPYCAVGCGQQVYVKDERVVQIEGDPDSPVSRGRLCPKGSATLQLTTGDARRHQVLYRRPYGTGWEPLDLDTAMDMIADRVIATRRETWQWQDGDHQVNRTMGIASLGGATLDNEENYLIKKLMTGLGVVQVENQARVCHSSTVAGLGTSFGRGGATTFLQDLQHADCIMIEGSNFAEAHPVGFQWVMEAKARGARIIHVDPRFTRTTALADVHVPIRAGTDIAFLGGIINHVLTEEKDFREYVLAYTNAASIVREEFQDTEDLDGIFSGYDPKARRYNADSWQYEGAGVQAPAGDADQRYQARVGHEELGGDHGPDPSGGGAEMQGAGGAPAPPGSVRDATLQHPRCVYQLLKRHYARYTPAFVEEVCGIPQATFREVCDTLTANSGPDRTSAFAYAVGWTQHTVGSQYIRAAGVLQLLLGNIGRPGGGIQALRGHASIQGSSDIPTLYNLLPGYLPMPHAHHHENLDTFIEASRTEKGFWSEMRAYFVSLLKAYYGDAATADNDFCFGHIPRLTGSHSTYDTVMNQLDGVCKGYFLMGENPAVGSANTHLQRLGMAQLDWLVVRDFSLIESATWWQDGPEIETGELRTEEIGTEVFFLPAASHTEKSGSFTNTNRWVQWHHAAVEPGGDARSDLWFTYHLGRRVKEKLAGSTDPRDRALLDLAWDYPVAGPLDEPDADAVLAEINGHGPDGAPLSAYTELRDDGSTSCGCWIYCGVRADGVNQAARRKPHTEQEWTAREWAWAWPANRRVLYNRASAAPDGTPWSAAKKYVWWDPEEGRWTGHDVPDFIPDLPPDHVPPNDATGTAALRGDDPFIMQADGKGWLYAPAGLLDGPMPTHYEPQDSPFPNALHPDRPRSPVRQLYPREGNRYHPSGDQPGAEVYPHVLTTHRLTEHFTAGGMSRWSPYLSELQPELFCEVSPQLAAEAGLEHTGWATVVTARGAVEARVLVTERAKPLTVHGRTVHQIGMPFHWGPNGLVTGDATNELMAIVLDADAHIQADKALTADIRPGRRPRGPELPRLLAEYRRRAGITAATGTEDVQEAT</sequence>
<dbReference type="GO" id="GO:0008863">
    <property type="term" value="F:formate dehydrogenase (NAD+) activity"/>
    <property type="evidence" value="ECO:0007669"/>
    <property type="project" value="UniProtKB-EC"/>
</dbReference>
<feature type="region of interest" description="Disordered" evidence="9">
    <location>
        <begin position="21"/>
        <end position="42"/>
    </location>
</feature>
<dbReference type="Gene3D" id="3.40.50.740">
    <property type="match status" value="1"/>
</dbReference>
<evidence type="ECO:0000256" key="5">
    <source>
        <dbReference type="ARBA" id="ARBA00022723"/>
    </source>
</evidence>
<dbReference type="PANTHER" id="PTHR43598">
    <property type="entry name" value="TUNGSTEN-CONTAINING FORMYLMETHANOFURAN DEHYDROGENASE 2 SUBUNIT B"/>
    <property type="match status" value="1"/>
</dbReference>
<dbReference type="SUPFAM" id="SSF50692">
    <property type="entry name" value="ADC-like"/>
    <property type="match status" value="1"/>
</dbReference>
<dbReference type="InterPro" id="IPR009010">
    <property type="entry name" value="Asp_de-COase-like_dom_sf"/>
</dbReference>
<dbReference type="CDD" id="cd02792">
    <property type="entry name" value="MopB_CT_Formate-Dh-Na-like"/>
    <property type="match status" value="1"/>
</dbReference>
<dbReference type="RefSeq" id="WP_115069932.1">
    <property type="nucleotide sequence ID" value="NZ_UHID01000009.1"/>
</dbReference>
<feature type="compositionally biased region" description="Gly residues" evidence="9">
    <location>
        <begin position="368"/>
        <end position="380"/>
    </location>
</feature>
<feature type="region of interest" description="Disordered" evidence="9">
    <location>
        <begin position="886"/>
        <end position="930"/>
    </location>
</feature>
<dbReference type="GO" id="GO:0009055">
    <property type="term" value="F:electron transfer activity"/>
    <property type="evidence" value="ECO:0007669"/>
    <property type="project" value="TreeGrafter"/>
</dbReference>
<dbReference type="GO" id="GO:0043546">
    <property type="term" value="F:molybdopterin cofactor binding"/>
    <property type="evidence" value="ECO:0007669"/>
    <property type="project" value="InterPro"/>
</dbReference>
<evidence type="ECO:0000256" key="7">
    <source>
        <dbReference type="ARBA" id="ARBA00023004"/>
    </source>
</evidence>
<dbReference type="InterPro" id="IPR006657">
    <property type="entry name" value="MoPterin_dinucl-bd_dom"/>
</dbReference>
<evidence type="ECO:0000256" key="8">
    <source>
        <dbReference type="ARBA" id="ARBA00023014"/>
    </source>
</evidence>
<evidence type="ECO:0000313" key="11">
    <source>
        <dbReference type="EMBL" id="SUP62750.1"/>
    </source>
</evidence>
<dbReference type="InterPro" id="IPR006656">
    <property type="entry name" value="Mopterin_OxRdtase"/>
</dbReference>
<dbReference type="GO" id="GO:0030313">
    <property type="term" value="C:cell envelope"/>
    <property type="evidence" value="ECO:0007669"/>
    <property type="project" value="UniProtKB-SubCell"/>
</dbReference>
<dbReference type="Proteomes" id="UP000254150">
    <property type="component" value="Unassembled WGS sequence"/>
</dbReference>
<dbReference type="Gene3D" id="3.40.228.10">
    <property type="entry name" value="Dimethylsulfoxide Reductase, domain 2"/>
    <property type="match status" value="2"/>
</dbReference>
<evidence type="ECO:0000256" key="2">
    <source>
        <dbReference type="ARBA" id="ARBA00004196"/>
    </source>
</evidence>
<comment type="similarity">
    <text evidence="3">Belongs to the prokaryotic molybdopterin-containing oxidoreductase family.</text>
</comment>
<dbReference type="NCBIfam" id="NF041513">
    <property type="entry name" value="formate_DH_Act"/>
    <property type="match status" value="1"/>
</dbReference>
<evidence type="ECO:0000313" key="12">
    <source>
        <dbReference type="Proteomes" id="UP000254150"/>
    </source>
</evidence>
<comment type="subcellular location">
    <subcellularLocation>
        <location evidence="2">Cell envelope</location>
    </subcellularLocation>
</comment>
<dbReference type="GO" id="GO:0009061">
    <property type="term" value="P:anaerobic respiration"/>
    <property type="evidence" value="ECO:0007669"/>
    <property type="project" value="TreeGrafter"/>
</dbReference>
<dbReference type="Gene3D" id="3.30.200.210">
    <property type="match status" value="1"/>
</dbReference>
<dbReference type="SMART" id="SM00926">
    <property type="entry name" value="Molybdop_Fe4S4"/>
    <property type="match status" value="1"/>
</dbReference>
<dbReference type="PROSITE" id="PS51669">
    <property type="entry name" value="4FE4S_MOW_BIS_MGD"/>
    <property type="match status" value="1"/>
</dbReference>
<keyword evidence="5" id="KW-0479">Metal-binding</keyword>
<keyword evidence="4" id="KW-0004">4Fe-4S</keyword>
<dbReference type="SUPFAM" id="SSF53706">
    <property type="entry name" value="Formate dehydrogenase/DMSO reductase, domains 1-3"/>
    <property type="match status" value="1"/>
</dbReference>
<dbReference type="Pfam" id="PF00384">
    <property type="entry name" value="Molybdopterin"/>
    <property type="match status" value="2"/>
</dbReference>
<dbReference type="Gene3D" id="2.40.40.20">
    <property type="match status" value="1"/>
</dbReference>
<evidence type="ECO:0000256" key="1">
    <source>
        <dbReference type="ARBA" id="ARBA00001966"/>
    </source>
</evidence>
<dbReference type="GO" id="GO:0030151">
    <property type="term" value="F:molybdenum ion binding"/>
    <property type="evidence" value="ECO:0007669"/>
    <property type="project" value="TreeGrafter"/>
</dbReference>
<evidence type="ECO:0000259" key="10">
    <source>
        <dbReference type="PROSITE" id="PS51669"/>
    </source>
</evidence>
<dbReference type="GO" id="GO:0051539">
    <property type="term" value="F:4 iron, 4 sulfur cluster binding"/>
    <property type="evidence" value="ECO:0007669"/>
    <property type="project" value="UniProtKB-KW"/>
</dbReference>
<comment type="cofactor">
    <cofactor evidence="1">
        <name>[4Fe-4S] cluster</name>
        <dbReference type="ChEBI" id="CHEBI:49883"/>
    </cofactor>
</comment>
<keyword evidence="8" id="KW-0411">Iron-sulfur</keyword>
<evidence type="ECO:0000256" key="3">
    <source>
        <dbReference type="ARBA" id="ARBA00010312"/>
    </source>
</evidence>
<keyword evidence="7" id="KW-0408">Iron</keyword>